<sequence>MSALKALQKHQPRNNLIEEIQAMLDSSVSLHWVKAHIGIEGNESADKAAKEATTRNNVDLHLGLPIRSLKTNLKRRLLDHWQRTWEDRENSKGRFTYAIYPRVSTSRCTDNSHITQALTNHGRFPSYFRRFNIKESTCRCGEDVSDDALHYIYHCPSVTHLRNRISPSHSLPQIISDTRMAQELCRIIHFVNTHQDDILQLED</sequence>
<gene>
    <name evidence="2" type="ORF">AVEN_168617_1</name>
</gene>
<name>A0A4Y2SI25_ARAVE</name>
<reference evidence="2 3" key="1">
    <citation type="journal article" date="2019" name="Sci. Rep.">
        <title>Orb-weaving spider Araneus ventricosus genome elucidates the spidroin gene catalogue.</title>
        <authorList>
            <person name="Kono N."/>
            <person name="Nakamura H."/>
            <person name="Ohtoshi R."/>
            <person name="Moran D.A.P."/>
            <person name="Shinohara A."/>
            <person name="Yoshida Y."/>
            <person name="Fujiwara M."/>
            <person name="Mori M."/>
            <person name="Tomita M."/>
            <person name="Arakawa K."/>
        </authorList>
    </citation>
    <scope>NUCLEOTIDE SEQUENCE [LARGE SCALE GENOMIC DNA]</scope>
</reference>
<proteinExistence type="predicted"/>
<dbReference type="Proteomes" id="UP000499080">
    <property type="component" value="Unassembled WGS sequence"/>
</dbReference>
<dbReference type="InterPro" id="IPR012337">
    <property type="entry name" value="RNaseH-like_sf"/>
</dbReference>
<accession>A0A4Y2SI25</accession>
<dbReference type="Gene3D" id="3.30.420.10">
    <property type="entry name" value="Ribonuclease H-like superfamily/Ribonuclease H"/>
    <property type="match status" value="1"/>
</dbReference>
<dbReference type="InterPro" id="IPR036397">
    <property type="entry name" value="RNaseH_sf"/>
</dbReference>
<keyword evidence="3" id="KW-1185">Reference proteome</keyword>
<dbReference type="OrthoDB" id="6775274at2759"/>
<feature type="domain" description="RNase H type-1" evidence="1">
    <location>
        <begin position="1"/>
        <end position="54"/>
    </location>
</feature>
<dbReference type="PROSITE" id="PS50879">
    <property type="entry name" value="RNASE_H_1"/>
    <property type="match status" value="1"/>
</dbReference>
<dbReference type="AlphaFoldDB" id="A0A4Y2SI25"/>
<evidence type="ECO:0000313" key="3">
    <source>
        <dbReference type="Proteomes" id="UP000499080"/>
    </source>
</evidence>
<organism evidence="2 3">
    <name type="scientific">Araneus ventricosus</name>
    <name type="common">Orbweaver spider</name>
    <name type="synonym">Epeira ventricosa</name>
    <dbReference type="NCBI Taxonomy" id="182803"/>
    <lineage>
        <taxon>Eukaryota</taxon>
        <taxon>Metazoa</taxon>
        <taxon>Ecdysozoa</taxon>
        <taxon>Arthropoda</taxon>
        <taxon>Chelicerata</taxon>
        <taxon>Arachnida</taxon>
        <taxon>Araneae</taxon>
        <taxon>Araneomorphae</taxon>
        <taxon>Entelegynae</taxon>
        <taxon>Araneoidea</taxon>
        <taxon>Araneidae</taxon>
        <taxon>Araneus</taxon>
    </lineage>
</organism>
<dbReference type="EMBL" id="BGPR01021551">
    <property type="protein sequence ID" value="GBN86950.1"/>
    <property type="molecule type" value="Genomic_DNA"/>
</dbReference>
<comment type="caution">
    <text evidence="2">The sequence shown here is derived from an EMBL/GenBank/DDBJ whole genome shotgun (WGS) entry which is preliminary data.</text>
</comment>
<dbReference type="InterPro" id="IPR002156">
    <property type="entry name" value="RNaseH_domain"/>
</dbReference>
<evidence type="ECO:0000313" key="2">
    <source>
        <dbReference type="EMBL" id="GBN86950.1"/>
    </source>
</evidence>
<evidence type="ECO:0000259" key="1">
    <source>
        <dbReference type="PROSITE" id="PS50879"/>
    </source>
</evidence>
<protein>
    <recommendedName>
        <fullName evidence="1">RNase H type-1 domain-containing protein</fullName>
    </recommendedName>
</protein>
<dbReference type="SUPFAM" id="SSF53098">
    <property type="entry name" value="Ribonuclease H-like"/>
    <property type="match status" value="1"/>
</dbReference>
<dbReference type="GO" id="GO:0004523">
    <property type="term" value="F:RNA-DNA hybrid ribonuclease activity"/>
    <property type="evidence" value="ECO:0007669"/>
    <property type="project" value="InterPro"/>
</dbReference>
<dbReference type="Pfam" id="PF00075">
    <property type="entry name" value="RNase_H"/>
    <property type="match status" value="1"/>
</dbReference>
<dbReference type="GO" id="GO:0003676">
    <property type="term" value="F:nucleic acid binding"/>
    <property type="evidence" value="ECO:0007669"/>
    <property type="project" value="InterPro"/>
</dbReference>